<sequence length="187" mass="21230">MAASSSSLFASLLNSLSSLSLSSSQPPSPPPPPPPPPSTVSLPSTSSNSSPPKILKIRQPLITPVIREISHDIQSVLFPSLAYSNTLLFKSAYNVQVIVNSDEPEESLISRFRREVLKANIIQEAKRRRYFETNQEKRKRKIRDAAKRRAKRRPRPVVKKEEMPQKKAVDDERDNWEQIDVEVPYCR</sequence>
<reference evidence="2" key="1">
    <citation type="journal article" date="2022" name="Mol. Ecol. Resour.">
        <title>The genomes of chicory, endive, great burdock and yacon provide insights into Asteraceae palaeo-polyploidization history and plant inulin production.</title>
        <authorList>
            <person name="Fan W."/>
            <person name="Wang S."/>
            <person name="Wang H."/>
            <person name="Wang A."/>
            <person name="Jiang F."/>
            <person name="Liu H."/>
            <person name="Zhao H."/>
            <person name="Xu D."/>
            <person name="Zhang Y."/>
        </authorList>
    </citation>
    <scope>NUCLEOTIDE SEQUENCE [LARGE SCALE GENOMIC DNA]</scope>
    <source>
        <strain evidence="2">cv. Niubang</strain>
    </source>
</reference>
<name>A0ACB8XTA1_ARCLA</name>
<protein>
    <submittedName>
        <fullName evidence="1">Uncharacterized protein</fullName>
    </submittedName>
</protein>
<reference evidence="1 2" key="2">
    <citation type="journal article" date="2022" name="Mol. Ecol. Resour.">
        <title>The genomes of chicory, endive, great burdock and yacon provide insights into Asteraceae paleo-polyploidization history and plant inulin production.</title>
        <authorList>
            <person name="Fan W."/>
            <person name="Wang S."/>
            <person name="Wang H."/>
            <person name="Wang A."/>
            <person name="Jiang F."/>
            <person name="Liu H."/>
            <person name="Zhao H."/>
            <person name="Xu D."/>
            <person name="Zhang Y."/>
        </authorList>
    </citation>
    <scope>NUCLEOTIDE SEQUENCE [LARGE SCALE GENOMIC DNA]</scope>
    <source>
        <strain evidence="2">cv. Niubang</strain>
    </source>
</reference>
<evidence type="ECO:0000313" key="1">
    <source>
        <dbReference type="EMBL" id="KAI3673589.1"/>
    </source>
</evidence>
<gene>
    <name evidence="1" type="ORF">L6452_39712</name>
</gene>
<dbReference type="EMBL" id="CM042061">
    <property type="protein sequence ID" value="KAI3673589.1"/>
    <property type="molecule type" value="Genomic_DNA"/>
</dbReference>
<proteinExistence type="predicted"/>
<organism evidence="1 2">
    <name type="scientific">Arctium lappa</name>
    <name type="common">Greater burdock</name>
    <name type="synonym">Lappa major</name>
    <dbReference type="NCBI Taxonomy" id="4217"/>
    <lineage>
        <taxon>Eukaryota</taxon>
        <taxon>Viridiplantae</taxon>
        <taxon>Streptophyta</taxon>
        <taxon>Embryophyta</taxon>
        <taxon>Tracheophyta</taxon>
        <taxon>Spermatophyta</taxon>
        <taxon>Magnoliopsida</taxon>
        <taxon>eudicotyledons</taxon>
        <taxon>Gunneridae</taxon>
        <taxon>Pentapetalae</taxon>
        <taxon>asterids</taxon>
        <taxon>campanulids</taxon>
        <taxon>Asterales</taxon>
        <taxon>Asteraceae</taxon>
        <taxon>Carduoideae</taxon>
        <taxon>Cardueae</taxon>
        <taxon>Arctiinae</taxon>
        <taxon>Arctium</taxon>
    </lineage>
</organism>
<comment type="caution">
    <text evidence="1">The sequence shown here is derived from an EMBL/GenBank/DDBJ whole genome shotgun (WGS) entry which is preliminary data.</text>
</comment>
<evidence type="ECO:0000313" key="2">
    <source>
        <dbReference type="Proteomes" id="UP001055879"/>
    </source>
</evidence>
<accession>A0ACB8XTA1</accession>
<dbReference type="Proteomes" id="UP001055879">
    <property type="component" value="Linkage Group LG15"/>
</dbReference>
<keyword evidence="2" id="KW-1185">Reference proteome</keyword>